<comment type="caution">
    <text evidence="2">The sequence shown here is derived from an EMBL/GenBank/DDBJ whole genome shotgun (WGS) entry which is preliminary data.</text>
</comment>
<evidence type="ECO:0000313" key="3">
    <source>
        <dbReference type="Proteomes" id="UP000530928"/>
    </source>
</evidence>
<feature type="domain" description="Methyltransferase type 11" evidence="1">
    <location>
        <begin position="53"/>
        <end position="139"/>
    </location>
</feature>
<protein>
    <submittedName>
        <fullName evidence="2">SAM-dependent methyltransferase</fullName>
    </submittedName>
</protein>
<dbReference type="RefSeq" id="WP_181607353.1">
    <property type="nucleotide sequence ID" value="NZ_BAABAM010000001.1"/>
</dbReference>
<dbReference type="GO" id="GO:0008757">
    <property type="term" value="F:S-adenosylmethionine-dependent methyltransferase activity"/>
    <property type="evidence" value="ECO:0007669"/>
    <property type="project" value="InterPro"/>
</dbReference>
<dbReference type="Proteomes" id="UP000530928">
    <property type="component" value="Unassembled WGS sequence"/>
</dbReference>
<dbReference type="AlphaFoldDB" id="A0A7W0HML6"/>
<keyword evidence="2" id="KW-0808">Transferase</keyword>
<sequence>MDYDHLISEALATPFEGWDFDVFKDRYEEHTDRLPWNYEHLVRDRMAAVSSMLDMGTGGGEFLAALAPLPARTAATEGYAPNVPVARARLEPLGVEVVEVGEDEVLAFADEAFELVINRHESFDPGEVYRVLKPGGVFVTQQVGGRDLEEVNLALGGPRHEVYEWDLASAAGGLVEAGFEVTWQEERASEAVFRDVGALVLFLRIADWQVPGFSVEGYDERLRRVHEGMPLRATAWRFALTARKR</sequence>
<name>A0A7W0HML6_9ACTN</name>
<dbReference type="Pfam" id="PF08241">
    <property type="entry name" value="Methyltransf_11"/>
    <property type="match status" value="1"/>
</dbReference>
<dbReference type="GO" id="GO:0032259">
    <property type="term" value="P:methylation"/>
    <property type="evidence" value="ECO:0007669"/>
    <property type="project" value="UniProtKB-KW"/>
</dbReference>
<accession>A0A7W0HML6</accession>
<dbReference type="PANTHER" id="PTHR43460:SF1">
    <property type="entry name" value="METHYLTRANSFERASE TYPE 11 DOMAIN-CONTAINING PROTEIN"/>
    <property type="match status" value="1"/>
</dbReference>
<dbReference type="InterPro" id="IPR029063">
    <property type="entry name" value="SAM-dependent_MTases_sf"/>
</dbReference>
<keyword evidence="3" id="KW-1185">Reference proteome</keyword>
<dbReference type="InterPro" id="IPR052939">
    <property type="entry name" value="23S_rRNA_MeTrnsfrase_RlmA"/>
</dbReference>
<evidence type="ECO:0000259" key="1">
    <source>
        <dbReference type="Pfam" id="PF08241"/>
    </source>
</evidence>
<gene>
    <name evidence="2" type="ORF">HNR30_000215</name>
</gene>
<proteinExistence type="predicted"/>
<dbReference type="PANTHER" id="PTHR43460">
    <property type="entry name" value="METHYLTRANSFERASE"/>
    <property type="match status" value="1"/>
</dbReference>
<keyword evidence="2" id="KW-0489">Methyltransferase</keyword>
<dbReference type="Gene3D" id="3.40.50.150">
    <property type="entry name" value="Vaccinia Virus protein VP39"/>
    <property type="match status" value="1"/>
</dbReference>
<dbReference type="InterPro" id="IPR013216">
    <property type="entry name" value="Methyltransf_11"/>
</dbReference>
<dbReference type="SUPFAM" id="SSF53335">
    <property type="entry name" value="S-adenosyl-L-methionine-dependent methyltransferases"/>
    <property type="match status" value="1"/>
</dbReference>
<dbReference type="EMBL" id="JACDUR010000001">
    <property type="protein sequence ID" value="MBA2888880.1"/>
    <property type="molecule type" value="Genomic_DNA"/>
</dbReference>
<reference evidence="2 3" key="1">
    <citation type="submission" date="2020-07" db="EMBL/GenBank/DDBJ databases">
        <title>Genomic Encyclopedia of Type Strains, Phase IV (KMG-IV): sequencing the most valuable type-strain genomes for metagenomic binning, comparative biology and taxonomic classification.</title>
        <authorList>
            <person name="Goeker M."/>
        </authorList>
    </citation>
    <scope>NUCLEOTIDE SEQUENCE [LARGE SCALE GENOMIC DNA]</scope>
    <source>
        <strain evidence="2 3">DSM 45533</strain>
    </source>
</reference>
<evidence type="ECO:0000313" key="2">
    <source>
        <dbReference type="EMBL" id="MBA2888880.1"/>
    </source>
</evidence>
<organism evidence="2 3">
    <name type="scientific">Nonomuraea soli</name>
    <dbReference type="NCBI Taxonomy" id="1032476"/>
    <lineage>
        <taxon>Bacteria</taxon>
        <taxon>Bacillati</taxon>
        <taxon>Actinomycetota</taxon>
        <taxon>Actinomycetes</taxon>
        <taxon>Streptosporangiales</taxon>
        <taxon>Streptosporangiaceae</taxon>
        <taxon>Nonomuraea</taxon>
    </lineage>
</organism>